<accession>A0A0B0P9P6</accession>
<dbReference type="Proteomes" id="UP000032142">
    <property type="component" value="Unassembled WGS sequence"/>
</dbReference>
<gene>
    <name evidence="1" type="ORF">F383_28078</name>
</gene>
<proteinExistence type="predicted"/>
<evidence type="ECO:0000313" key="2">
    <source>
        <dbReference type="Proteomes" id="UP000032142"/>
    </source>
</evidence>
<reference evidence="2" key="1">
    <citation type="submission" date="2014-09" db="EMBL/GenBank/DDBJ databases">
        <authorList>
            <person name="Mudge J."/>
            <person name="Ramaraj T."/>
            <person name="Lindquist I.E."/>
            <person name="Bharti A.K."/>
            <person name="Sundararajan A."/>
            <person name="Cameron C.T."/>
            <person name="Woodward J.E."/>
            <person name="May G.D."/>
            <person name="Brubaker C."/>
            <person name="Broadhvest J."/>
            <person name="Wilkins T.A."/>
        </authorList>
    </citation>
    <scope>NUCLEOTIDE SEQUENCE</scope>
    <source>
        <strain evidence="2">cv. AKA8401</strain>
    </source>
</reference>
<keyword evidence="2" id="KW-1185">Reference proteome</keyword>
<dbReference type="EMBL" id="KN419142">
    <property type="protein sequence ID" value="KHG21632.1"/>
    <property type="molecule type" value="Genomic_DNA"/>
</dbReference>
<sequence length="43" mass="5032">MTHARVSTRVDENWPFKADFLTLLMFSCTNHIYTLIKSNQSTI</sequence>
<dbReference type="AlphaFoldDB" id="A0A0B0P9P6"/>
<organism evidence="1 2">
    <name type="scientific">Gossypium arboreum</name>
    <name type="common">Tree cotton</name>
    <name type="synonym">Gossypium nanking</name>
    <dbReference type="NCBI Taxonomy" id="29729"/>
    <lineage>
        <taxon>Eukaryota</taxon>
        <taxon>Viridiplantae</taxon>
        <taxon>Streptophyta</taxon>
        <taxon>Embryophyta</taxon>
        <taxon>Tracheophyta</taxon>
        <taxon>Spermatophyta</taxon>
        <taxon>Magnoliopsida</taxon>
        <taxon>eudicotyledons</taxon>
        <taxon>Gunneridae</taxon>
        <taxon>Pentapetalae</taxon>
        <taxon>rosids</taxon>
        <taxon>malvids</taxon>
        <taxon>Malvales</taxon>
        <taxon>Malvaceae</taxon>
        <taxon>Malvoideae</taxon>
        <taxon>Gossypium</taxon>
    </lineage>
</organism>
<protein>
    <submittedName>
        <fullName evidence="1">Uncharacterized protein</fullName>
    </submittedName>
</protein>
<evidence type="ECO:0000313" key="1">
    <source>
        <dbReference type="EMBL" id="KHG21632.1"/>
    </source>
</evidence>
<name>A0A0B0P9P6_GOSAR</name>